<dbReference type="Gene3D" id="2.60.40.10">
    <property type="entry name" value="Immunoglobulins"/>
    <property type="match status" value="1"/>
</dbReference>
<proteinExistence type="predicted"/>
<accession>A0A9D2S3S8</accession>
<feature type="domain" description="SGNH hydrolase-type esterase" evidence="1">
    <location>
        <begin position="855"/>
        <end position="1022"/>
    </location>
</feature>
<reference evidence="4" key="1">
    <citation type="journal article" date="2021" name="PeerJ">
        <title>Extensive microbial diversity within the chicken gut microbiome revealed by metagenomics and culture.</title>
        <authorList>
            <person name="Gilroy R."/>
            <person name="Ravi A."/>
            <person name="Getino M."/>
            <person name="Pursley I."/>
            <person name="Horton D.L."/>
            <person name="Alikhan N.F."/>
            <person name="Baker D."/>
            <person name="Gharbi K."/>
            <person name="Hall N."/>
            <person name="Watson M."/>
            <person name="Adriaenssens E.M."/>
            <person name="Foster-Nyarko E."/>
            <person name="Jarju S."/>
            <person name="Secka A."/>
            <person name="Antonio M."/>
            <person name="Oren A."/>
            <person name="Chaudhuri R.R."/>
            <person name="La Ragione R."/>
            <person name="Hildebrand F."/>
            <person name="Pallen M.J."/>
        </authorList>
    </citation>
    <scope>NUCLEOTIDE SEQUENCE</scope>
    <source>
        <strain evidence="4">ChiBcec8-13705</strain>
    </source>
</reference>
<dbReference type="EMBL" id="DWYG01000056">
    <property type="protein sequence ID" value="HJB41615.1"/>
    <property type="molecule type" value="Genomic_DNA"/>
</dbReference>
<dbReference type="Proteomes" id="UP000886803">
    <property type="component" value="Unassembled WGS sequence"/>
</dbReference>
<dbReference type="SUPFAM" id="SSF52266">
    <property type="entry name" value="SGNH hydrolase"/>
    <property type="match status" value="1"/>
</dbReference>
<dbReference type="InterPro" id="IPR036514">
    <property type="entry name" value="SGNH_hydro_sf"/>
</dbReference>
<evidence type="ECO:0000313" key="5">
    <source>
        <dbReference type="Proteomes" id="UP000886803"/>
    </source>
</evidence>
<comment type="caution">
    <text evidence="4">The sequence shown here is derived from an EMBL/GenBank/DDBJ whole genome shotgun (WGS) entry which is preliminary data.</text>
</comment>
<evidence type="ECO:0000259" key="3">
    <source>
        <dbReference type="Pfam" id="PF21348"/>
    </source>
</evidence>
<dbReference type="PANTHER" id="PTHR43118:SF1">
    <property type="entry name" value="RHAMNOGALACTURONAN LYASE (EUROFUNG)"/>
    <property type="match status" value="1"/>
</dbReference>
<name>A0A9D2S3S8_9FIRM</name>
<dbReference type="InterPro" id="IPR013783">
    <property type="entry name" value="Ig-like_fold"/>
</dbReference>
<dbReference type="SUPFAM" id="SSF69318">
    <property type="entry name" value="Integrin alpha N-terminal domain"/>
    <property type="match status" value="1"/>
</dbReference>
<reference evidence="4" key="2">
    <citation type="submission" date="2021-04" db="EMBL/GenBank/DDBJ databases">
        <authorList>
            <person name="Gilroy R."/>
        </authorList>
    </citation>
    <scope>NUCLEOTIDE SEQUENCE</scope>
    <source>
        <strain evidence="4">ChiBcec8-13705</strain>
    </source>
</reference>
<dbReference type="InterPro" id="IPR049366">
    <property type="entry name" value="RGL11_C"/>
</dbReference>
<evidence type="ECO:0000313" key="4">
    <source>
        <dbReference type="EMBL" id="HJB41615.1"/>
    </source>
</evidence>
<dbReference type="CDD" id="cd10318">
    <property type="entry name" value="RGL11"/>
    <property type="match status" value="1"/>
</dbReference>
<dbReference type="InterPro" id="IPR034641">
    <property type="entry name" value="RGL11"/>
</dbReference>
<dbReference type="InterPro" id="IPR028994">
    <property type="entry name" value="Integrin_alpha_N"/>
</dbReference>
<dbReference type="PANTHER" id="PTHR43118">
    <property type="entry name" value="RHAMNOGALACTURONAN LYASE (EUROFUNG)"/>
    <property type="match status" value="1"/>
</dbReference>
<protein>
    <submittedName>
        <fullName evidence="4">Uncharacterized protein</fullName>
    </submittedName>
</protein>
<evidence type="ECO:0000259" key="1">
    <source>
        <dbReference type="Pfam" id="PF13472"/>
    </source>
</evidence>
<dbReference type="Gene3D" id="3.40.50.1110">
    <property type="entry name" value="SGNH hydrolase"/>
    <property type="match status" value="1"/>
</dbReference>
<dbReference type="Pfam" id="PF18370">
    <property type="entry name" value="RGI_lyase"/>
    <property type="match status" value="1"/>
</dbReference>
<dbReference type="InterPro" id="IPR013830">
    <property type="entry name" value="SGNH_hydro"/>
</dbReference>
<evidence type="ECO:0000259" key="2">
    <source>
        <dbReference type="Pfam" id="PF18370"/>
    </source>
</evidence>
<feature type="domain" description="Rhamnogalacturonan lyase family 11 C-terminal" evidence="3">
    <location>
        <begin position="186"/>
        <end position="299"/>
    </location>
</feature>
<dbReference type="Pfam" id="PF21348">
    <property type="entry name" value="RGL11_C"/>
    <property type="match status" value="2"/>
</dbReference>
<dbReference type="AlphaFoldDB" id="A0A9D2S3S8"/>
<feature type="domain" description="Rhamnogalacturonan lyase family 11 C-terminal" evidence="3">
    <location>
        <begin position="403"/>
        <end position="799"/>
    </location>
</feature>
<feature type="domain" description="Rhamnogalacturonan I lyase beta-sheet" evidence="2">
    <location>
        <begin position="92"/>
        <end position="182"/>
    </location>
</feature>
<organism evidence="4 5">
    <name type="scientific">Candidatus Gemmiger avicola</name>
    <dbReference type="NCBI Taxonomy" id="2838605"/>
    <lineage>
        <taxon>Bacteria</taxon>
        <taxon>Bacillati</taxon>
        <taxon>Bacillota</taxon>
        <taxon>Clostridia</taxon>
        <taxon>Eubacteriales</taxon>
        <taxon>Gemmiger</taxon>
    </lineage>
</organism>
<dbReference type="InterPro" id="IPR041624">
    <property type="entry name" value="RGI_lyase"/>
</dbReference>
<gene>
    <name evidence="4" type="ORF">H9945_03875</name>
</gene>
<dbReference type="Pfam" id="PF13472">
    <property type="entry name" value="Lipase_GDSL_2"/>
    <property type="match status" value="1"/>
</dbReference>
<sequence>MILTILSQDAHSTTVGWPAVAGAARYALLWSDRFSDTVRFKTAAETAETSFRFVRSTHIPYYLKARAFDAAGALLAESEVLTTPVARVLRPQLETLGRGLVALPAKNGVFLSWRLLRGEVSGYSATGLTGTDFILYKNGEKLAAVTDSTNYLDPAGTAGDAYAVAPVVDGREGAPCAAVRPWANGYLDLPLQKPADGVTPAGDAFTYHANDMSVADVDGDGELEYLVKWDPSNSQDVSIKGYTGRCYIDCYKLDGQLLWRLDMGPNIRAGAHYTQFMAYDFDGDGRAELAVKTAPGTKMTAYAPDGTVRWERYITMPQADLDAGYSHLDNYVCSAESYREHLIDVFAGWHARAEVISGQWPQTLEECFGIAPKYSYPLSRDDAAALADYFLDVYAPSRSPRNELRKFEGFIYEGPEYLTMFDGTGAERETIPFKFGRVDDGLAWGDYAWPRIEPCNRVDRFNSGVAYLDGERPYLIVCRGYYTRATIVAYDFFAGRFHEVFSVDSGFVPMSNPFNISCPHAEIGTDPAYGLLAGQGNHSISTADVDGDGCMEIVYGAACLDHDGSLLYSSYGNLPDGRRAKFGHGDSMHVADIDPDSPGLDIFNVYEEGVNAPYGWAMRDAETGEPRFGEYFEGDLGRCMIGKIDPATRGLQVWVQDVRDCRGNVLPLKPPSTNMKIYWAGDLSTQVTDGTDYLHEEKCGVVNDITHGVMLHPESTATNNGTKGNPCLVADIFGDFREELLVRKADDSAIRIYTSTDLTAHKLFTLLHDPQYRCGVAWQNNCYNQPGYPSFYYASDMNFADVLPALKAKPTVFLAADSTVQSYAPDEAPLTGWGQQLWRCAGGAALCRADHREGCPFPQETRYTLPALVIDNCAMGGRSSRTFREEGRLADIESQLKPGDYLVVQFGHNDANPDKPERYVAAADFGASLRPYLEAARSRGALLVLVSPIAMREFDETGRCPAPFAAHRAAMAAFARENGVPFLDLGAETAAANTAAGPLRTTTWYRQLPDGSQDNAHLQTAGALRFARAFVAALHKNTDPRLDLLRAVFPL</sequence>